<protein>
    <recommendedName>
        <fullName evidence="4">Type VI secretion protein</fullName>
    </recommendedName>
</protein>
<feature type="signal peptide" evidence="1">
    <location>
        <begin position="1"/>
        <end position="19"/>
    </location>
</feature>
<gene>
    <name evidence="2" type="ORF">CR103_15450</name>
</gene>
<name>A0A2G8SYY3_9BURK</name>
<dbReference type="PROSITE" id="PS51257">
    <property type="entry name" value="PROKAR_LIPOPROTEIN"/>
    <property type="match status" value="1"/>
</dbReference>
<feature type="chain" id="PRO_5013600742" description="Type VI secretion protein" evidence="1">
    <location>
        <begin position="20"/>
        <end position="137"/>
    </location>
</feature>
<keyword evidence="3" id="KW-1185">Reference proteome</keyword>
<dbReference type="OrthoDB" id="8590585at2"/>
<organism evidence="2 3">
    <name type="scientific">Massilia psychrophila</name>
    <dbReference type="NCBI Taxonomy" id="1603353"/>
    <lineage>
        <taxon>Bacteria</taxon>
        <taxon>Pseudomonadati</taxon>
        <taxon>Pseudomonadota</taxon>
        <taxon>Betaproteobacteria</taxon>
        <taxon>Burkholderiales</taxon>
        <taxon>Oxalobacteraceae</taxon>
        <taxon>Telluria group</taxon>
        <taxon>Massilia</taxon>
    </lineage>
</organism>
<accession>A0A2G8SYY3</accession>
<evidence type="ECO:0008006" key="4">
    <source>
        <dbReference type="Google" id="ProtNLM"/>
    </source>
</evidence>
<dbReference type="RefSeq" id="WP_099916863.1">
    <property type="nucleotide sequence ID" value="NZ_BMHS01000007.1"/>
</dbReference>
<sequence>MTSSRLLLALLCCALGATLATGCANKPPADSAGRMASPAALAALSPGLKEGIALYDNGDYNGAIRRLGAADVASAPKAVQLEALKYAAFSYCVTSRQTLCRQQFDKALKLDASFDLEPGEHGHPLWGPVFVKAKKSR</sequence>
<dbReference type="AlphaFoldDB" id="A0A2G8SYY3"/>
<proteinExistence type="predicted"/>
<keyword evidence="1" id="KW-0732">Signal</keyword>
<comment type="caution">
    <text evidence="2">The sequence shown here is derived from an EMBL/GenBank/DDBJ whole genome shotgun (WGS) entry which is preliminary data.</text>
</comment>
<dbReference type="Proteomes" id="UP000228593">
    <property type="component" value="Unassembled WGS sequence"/>
</dbReference>
<evidence type="ECO:0000313" key="2">
    <source>
        <dbReference type="EMBL" id="PIL38942.1"/>
    </source>
</evidence>
<reference evidence="2 3" key="1">
    <citation type="submission" date="2017-10" db="EMBL/GenBank/DDBJ databases">
        <title>Massilia psychrophilum sp. nov., a novel purple-pigmented bacterium isolated from Tianshan glacier, Xinjiang Municipality, China.</title>
        <authorList>
            <person name="Wang H."/>
        </authorList>
    </citation>
    <scope>NUCLEOTIDE SEQUENCE [LARGE SCALE GENOMIC DNA]</scope>
    <source>
        <strain evidence="2 3">JCM 30813</strain>
    </source>
</reference>
<dbReference type="InterPro" id="IPR047780">
    <property type="entry name" value="TssQ-like"/>
</dbReference>
<evidence type="ECO:0000313" key="3">
    <source>
        <dbReference type="Proteomes" id="UP000228593"/>
    </source>
</evidence>
<dbReference type="EMBL" id="PDOB01000026">
    <property type="protein sequence ID" value="PIL38942.1"/>
    <property type="molecule type" value="Genomic_DNA"/>
</dbReference>
<dbReference type="NCBIfam" id="NF038027">
    <property type="entry name" value="TssQ_fam"/>
    <property type="match status" value="1"/>
</dbReference>
<evidence type="ECO:0000256" key="1">
    <source>
        <dbReference type="SAM" id="SignalP"/>
    </source>
</evidence>